<dbReference type="InterPro" id="IPR043502">
    <property type="entry name" value="DNA/RNA_pol_sf"/>
</dbReference>
<dbReference type="Proteomes" id="UP000826656">
    <property type="component" value="Unassembled WGS sequence"/>
</dbReference>
<accession>A0ABQ7UFA4</accession>
<organism evidence="1 2">
    <name type="scientific">Solanum tuberosum</name>
    <name type="common">Potato</name>
    <dbReference type="NCBI Taxonomy" id="4113"/>
    <lineage>
        <taxon>Eukaryota</taxon>
        <taxon>Viridiplantae</taxon>
        <taxon>Streptophyta</taxon>
        <taxon>Embryophyta</taxon>
        <taxon>Tracheophyta</taxon>
        <taxon>Spermatophyta</taxon>
        <taxon>Magnoliopsida</taxon>
        <taxon>eudicotyledons</taxon>
        <taxon>Gunneridae</taxon>
        <taxon>Pentapetalae</taxon>
        <taxon>asterids</taxon>
        <taxon>lamiids</taxon>
        <taxon>Solanales</taxon>
        <taxon>Solanaceae</taxon>
        <taxon>Solanoideae</taxon>
        <taxon>Solaneae</taxon>
        <taxon>Solanum</taxon>
    </lineage>
</organism>
<reference evidence="1 2" key="1">
    <citation type="journal article" date="2021" name="bioRxiv">
        <title>Chromosome-scale and haplotype-resolved genome assembly of a tetraploid potato cultivar.</title>
        <authorList>
            <person name="Sun H."/>
            <person name="Jiao W.-B."/>
            <person name="Krause K."/>
            <person name="Campoy J.A."/>
            <person name="Goel M."/>
            <person name="Folz-Donahue K."/>
            <person name="Kukat C."/>
            <person name="Huettel B."/>
            <person name="Schneeberger K."/>
        </authorList>
    </citation>
    <scope>NUCLEOTIDE SEQUENCE [LARGE SCALE GENOMIC DNA]</scope>
    <source>
        <strain evidence="1">SolTubOtavaFocal</strain>
        <tissue evidence="1">Leaves</tissue>
    </source>
</reference>
<keyword evidence="2" id="KW-1185">Reference proteome</keyword>
<evidence type="ECO:0000313" key="1">
    <source>
        <dbReference type="EMBL" id="KAH0748275.1"/>
    </source>
</evidence>
<dbReference type="PANTHER" id="PTHR33064">
    <property type="entry name" value="POL PROTEIN"/>
    <property type="match status" value="1"/>
</dbReference>
<dbReference type="SUPFAM" id="SSF56672">
    <property type="entry name" value="DNA/RNA polymerases"/>
    <property type="match status" value="1"/>
</dbReference>
<proteinExistence type="predicted"/>
<evidence type="ECO:0000313" key="2">
    <source>
        <dbReference type="Proteomes" id="UP000826656"/>
    </source>
</evidence>
<dbReference type="InterPro" id="IPR043128">
    <property type="entry name" value="Rev_trsase/Diguanyl_cyclase"/>
</dbReference>
<name>A0ABQ7UFA4_SOLTU</name>
<comment type="caution">
    <text evidence="1">The sequence shown here is derived from an EMBL/GenBank/DDBJ whole genome shotgun (WGS) entry which is preliminary data.</text>
</comment>
<dbReference type="EMBL" id="JAIVGD010000019">
    <property type="protein sequence ID" value="KAH0748275.1"/>
    <property type="molecule type" value="Genomic_DNA"/>
</dbReference>
<dbReference type="Gene3D" id="3.30.70.270">
    <property type="match status" value="1"/>
</dbReference>
<dbReference type="InterPro" id="IPR051320">
    <property type="entry name" value="Viral_Replic_Matur_Polypro"/>
</dbReference>
<dbReference type="PANTHER" id="PTHR33064:SF37">
    <property type="entry name" value="RIBONUCLEASE H"/>
    <property type="match status" value="1"/>
</dbReference>
<sequence length="111" mass="12794">MEHIPRPHICEELIKFRDTNFAVKQLQQFLGVINYVRDFIPDVSTYISPLTKMLTKKAPTWGKDQDDAVHKIKDISKEVKTLHIPYDGLKILQTDASNEYLSAILSEEKHG</sequence>
<protein>
    <submittedName>
        <fullName evidence="1">Uncharacterized protein</fullName>
    </submittedName>
</protein>
<gene>
    <name evidence="1" type="ORF">KY290_027507</name>
</gene>